<dbReference type="Gene3D" id="2.30.42.10">
    <property type="match status" value="1"/>
</dbReference>
<dbReference type="GO" id="GO:0008236">
    <property type="term" value="F:serine-type peptidase activity"/>
    <property type="evidence" value="ECO:0007669"/>
    <property type="project" value="UniProtKB-KW"/>
</dbReference>
<dbReference type="InterPro" id="IPR040573">
    <property type="entry name" value="TSP_N"/>
</dbReference>
<dbReference type="Pfam" id="PF00595">
    <property type="entry name" value="PDZ"/>
    <property type="match status" value="1"/>
</dbReference>
<dbReference type="Pfam" id="PF11818">
    <property type="entry name" value="DUF3340"/>
    <property type="match status" value="1"/>
</dbReference>
<dbReference type="NCBIfam" id="TIGR00225">
    <property type="entry name" value="prc"/>
    <property type="match status" value="1"/>
</dbReference>
<keyword evidence="4 5" id="KW-0720">Serine protease</keyword>
<evidence type="ECO:0000256" key="5">
    <source>
        <dbReference type="RuleBase" id="RU004404"/>
    </source>
</evidence>
<dbReference type="InterPro" id="IPR020992">
    <property type="entry name" value="Tail_Prtase_C"/>
</dbReference>
<dbReference type="Pfam" id="PF03572">
    <property type="entry name" value="Peptidase_S41"/>
    <property type="match status" value="1"/>
</dbReference>
<reference evidence="7" key="1">
    <citation type="submission" date="2019-10" db="EMBL/GenBank/DDBJ databases">
        <title>Draft genome sequence of Panacibacter sp. KCS-6.</title>
        <authorList>
            <person name="Yim K.J."/>
        </authorList>
    </citation>
    <scope>NUCLEOTIDE SEQUENCE</scope>
    <source>
        <strain evidence="7">KCS-6</strain>
    </source>
</reference>
<dbReference type="InterPro" id="IPR001478">
    <property type="entry name" value="PDZ"/>
</dbReference>
<dbReference type="FunFam" id="3.90.226.10:FF:000090">
    <property type="entry name" value="Tail-specific protease"/>
    <property type="match status" value="1"/>
</dbReference>
<evidence type="ECO:0000256" key="4">
    <source>
        <dbReference type="ARBA" id="ARBA00022825"/>
    </source>
</evidence>
<keyword evidence="8" id="KW-1185">Reference proteome</keyword>
<dbReference type="RefSeq" id="WP_171609616.1">
    <property type="nucleotide sequence ID" value="NZ_WHPF01000017.1"/>
</dbReference>
<feature type="domain" description="PDZ" evidence="6">
    <location>
        <begin position="254"/>
        <end position="330"/>
    </location>
</feature>
<dbReference type="SMART" id="SM00245">
    <property type="entry name" value="TSPc"/>
    <property type="match status" value="1"/>
</dbReference>
<evidence type="ECO:0000256" key="3">
    <source>
        <dbReference type="ARBA" id="ARBA00022801"/>
    </source>
</evidence>
<dbReference type="PROSITE" id="PS50106">
    <property type="entry name" value="PDZ"/>
    <property type="match status" value="1"/>
</dbReference>
<sequence>MMKREVWPVVLIVLFGAAFWAFRGTDTAVTNSDTDEYAKQQKLLSAIGNILEAKHYSPKAIDDAFSKAVFKKYIDDLDPDKNLFLQADITAFSKFQTTIDDEIKGNAAIQFYPTVGGIYLKRIVDAMSIYKEVLAQPFDFNVQEVAQLDGDKLDYAANEAARKELWRKRTKFMTLERFIDLQQQREKSNGKDTSVDKTDAELEQQARTKVLAALDRNYNRLKLVFDDNMQFSTFVNTITDLMDPHTAYFAPVEKRAFDEEMSGRFYGIGAQLKEEDGNIKIASLITGSPAWKSQKVQVNDIIVKVAQGSATPVDVTGYAVTDAVKLIRGTKGSEVRITFKKGDGTMEVVTIIRDEIVQDETFARSAVINDGDKKIGYIFLPEFYADFERADGNRCSADVAAEIKKLKSENVAGIILDLRNNGGGSLYEVVQMVGLFIKSGPVVQVKDRDGKPATLSDTDPSVLYDGPLTVMVNELSASASEIFAAAIQDYKRGVIVGSTSTYGKGTVQKQLPLGKPLDVFSGQTEFGALKLTFEKFYRINGGSTQLNGVTPDIILPDTYEYLKFREKDNPSALSWDQIPQAKYEYPANAVNLAEIKVKADDRIKSNTSFGIIKNNTNWLSNNIEREYNLNITAYKKQQALIKSTVNQDEAVSKLKKPIDMQPAAADNNKFYHNPDKPKGERYQQWLKSVQGDIYINETVNIVNDILATQSTTVKQ</sequence>
<dbReference type="SUPFAM" id="SSF50156">
    <property type="entry name" value="PDZ domain-like"/>
    <property type="match status" value="1"/>
</dbReference>
<evidence type="ECO:0000313" key="7">
    <source>
        <dbReference type="EMBL" id="NNV57666.1"/>
    </source>
</evidence>
<accession>A0A8J8JYU6</accession>
<dbReference type="PANTHER" id="PTHR32060:SF22">
    <property type="entry name" value="CARBOXYL-TERMINAL-PROCESSING PEPTIDASE 3, CHLOROPLASTIC"/>
    <property type="match status" value="1"/>
</dbReference>
<dbReference type="GO" id="GO:0030288">
    <property type="term" value="C:outer membrane-bounded periplasmic space"/>
    <property type="evidence" value="ECO:0007669"/>
    <property type="project" value="TreeGrafter"/>
</dbReference>
<dbReference type="Proteomes" id="UP000598971">
    <property type="component" value="Unassembled WGS sequence"/>
</dbReference>
<proteinExistence type="inferred from homology"/>
<name>A0A8J8JYU6_9BACT</name>
<dbReference type="CDD" id="cd07560">
    <property type="entry name" value="Peptidase_S41_CPP"/>
    <property type="match status" value="1"/>
</dbReference>
<dbReference type="Pfam" id="PF17804">
    <property type="entry name" value="TSP_NTD"/>
    <property type="match status" value="1"/>
</dbReference>
<organism evidence="7 8">
    <name type="scientific">Limnovirga soli</name>
    <dbReference type="NCBI Taxonomy" id="2656915"/>
    <lineage>
        <taxon>Bacteria</taxon>
        <taxon>Pseudomonadati</taxon>
        <taxon>Bacteroidota</taxon>
        <taxon>Chitinophagia</taxon>
        <taxon>Chitinophagales</taxon>
        <taxon>Chitinophagaceae</taxon>
        <taxon>Limnovirga</taxon>
    </lineage>
</organism>
<dbReference type="SMART" id="SM00228">
    <property type="entry name" value="PDZ"/>
    <property type="match status" value="1"/>
</dbReference>
<dbReference type="CDD" id="cd06782">
    <property type="entry name" value="cpPDZ_CPP-like"/>
    <property type="match status" value="1"/>
</dbReference>
<dbReference type="EMBL" id="WHPF01000017">
    <property type="protein sequence ID" value="NNV57666.1"/>
    <property type="molecule type" value="Genomic_DNA"/>
</dbReference>
<gene>
    <name evidence="7" type="ORF">GD597_19515</name>
</gene>
<protein>
    <submittedName>
        <fullName evidence="7">Tail-specific protease</fullName>
    </submittedName>
</protein>
<evidence type="ECO:0000259" key="6">
    <source>
        <dbReference type="PROSITE" id="PS50106"/>
    </source>
</evidence>
<dbReference type="AlphaFoldDB" id="A0A8J8JYU6"/>
<evidence type="ECO:0000256" key="2">
    <source>
        <dbReference type="ARBA" id="ARBA00022670"/>
    </source>
</evidence>
<evidence type="ECO:0000256" key="1">
    <source>
        <dbReference type="ARBA" id="ARBA00009179"/>
    </source>
</evidence>
<dbReference type="InterPro" id="IPR029045">
    <property type="entry name" value="ClpP/crotonase-like_dom_sf"/>
</dbReference>
<comment type="caution">
    <text evidence="7">The sequence shown here is derived from an EMBL/GenBank/DDBJ whole genome shotgun (WGS) entry which is preliminary data.</text>
</comment>
<dbReference type="SUPFAM" id="SSF52096">
    <property type="entry name" value="ClpP/crotonase"/>
    <property type="match status" value="1"/>
</dbReference>
<keyword evidence="3 5" id="KW-0378">Hydrolase</keyword>
<dbReference type="Gene3D" id="3.90.226.10">
    <property type="entry name" value="2-enoyl-CoA Hydratase, Chain A, domain 1"/>
    <property type="match status" value="1"/>
</dbReference>
<dbReference type="InterPro" id="IPR004447">
    <property type="entry name" value="Peptidase_S41A"/>
</dbReference>
<evidence type="ECO:0000313" key="8">
    <source>
        <dbReference type="Proteomes" id="UP000598971"/>
    </source>
</evidence>
<dbReference type="InterPro" id="IPR005151">
    <property type="entry name" value="Tail-specific_protease"/>
</dbReference>
<dbReference type="GO" id="GO:0007165">
    <property type="term" value="P:signal transduction"/>
    <property type="evidence" value="ECO:0007669"/>
    <property type="project" value="TreeGrafter"/>
</dbReference>
<dbReference type="GO" id="GO:0006508">
    <property type="term" value="P:proteolysis"/>
    <property type="evidence" value="ECO:0007669"/>
    <property type="project" value="UniProtKB-KW"/>
</dbReference>
<dbReference type="InterPro" id="IPR036034">
    <property type="entry name" value="PDZ_sf"/>
</dbReference>
<dbReference type="GO" id="GO:0004175">
    <property type="term" value="F:endopeptidase activity"/>
    <property type="evidence" value="ECO:0007669"/>
    <property type="project" value="TreeGrafter"/>
</dbReference>
<keyword evidence="2 5" id="KW-0645">Protease</keyword>
<comment type="similarity">
    <text evidence="1 5">Belongs to the peptidase S41A family.</text>
</comment>
<dbReference type="PANTHER" id="PTHR32060">
    <property type="entry name" value="TAIL-SPECIFIC PROTEASE"/>
    <property type="match status" value="1"/>
</dbReference>